<dbReference type="GO" id="GO:0005737">
    <property type="term" value="C:cytoplasm"/>
    <property type="evidence" value="ECO:0007669"/>
    <property type="project" value="UniProtKB-SubCell"/>
</dbReference>
<dbReference type="Proteomes" id="UP000694401">
    <property type="component" value="Unassembled WGS sequence"/>
</dbReference>
<evidence type="ECO:0000259" key="6">
    <source>
        <dbReference type="Pfam" id="PF00079"/>
    </source>
</evidence>
<evidence type="ECO:0000256" key="3">
    <source>
        <dbReference type="ARBA" id="ARBA00022690"/>
    </source>
</evidence>
<feature type="transmembrane region" description="Helical" evidence="5">
    <location>
        <begin position="28"/>
        <end position="46"/>
    </location>
</feature>
<dbReference type="GO" id="GO:0005615">
    <property type="term" value="C:extracellular space"/>
    <property type="evidence" value="ECO:0007669"/>
    <property type="project" value="InterPro"/>
</dbReference>
<evidence type="ECO:0000256" key="4">
    <source>
        <dbReference type="ARBA" id="ARBA00022900"/>
    </source>
</evidence>
<keyword evidence="2" id="KW-0963">Cytoplasm</keyword>
<evidence type="ECO:0000313" key="8">
    <source>
        <dbReference type="Proteomes" id="UP000694401"/>
    </source>
</evidence>
<keyword evidence="5" id="KW-1133">Transmembrane helix</keyword>
<dbReference type="InterPro" id="IPR036186">
    <property type="entry name" value="Serpin_sf"/>
</dbReference>
<dbReference type="PANTHER" id="PTHR11461:SF180">
    <property type="entry name" value="LEUKOCYTE ELASTASE INHIBITOR"/>
    <property type="match status" value="1"/>
</dbReference>
<dbReference type="Gene3D" id="3.30.497.10">
    <property type="entry name" value="Antithrombin, subunit I, domain 2"/>
    <property type="match status" value="1"/>
</dbReference>
<protein>
    <recommendedName>
        <fullName evidence="6">Serpin domain-containing protein</fullName>
    </recommendedName>
</protein>
<dbReference type="InterPro" id="IPR023796">
    <property type="entry name" value="Serpin_dom"/>
</dbReference>
<dbReference type="Ensembl" id="ENSZLMT00000014225.1">
    <property type="protein sequence ID" value="ENSZLMP00000013832.1"/>
    <property type="gene ID" value="ENSZLMG00000009655.1"/>
</dbReference>
<dbReference type="Pfam" id="PF00079">
    <property type="entry name" value="Serpin"/>
    <property type="match status" value="1"/>
</dbReference>
<dbReference type="GO" id="GO:0032691">
    <property type="term" value="P:negative regulation of interleukin-1 beta production"/>
    <property type="evidence" value="ECO:0007669"/>
    <property type="project" value="TreeGrafter"/>
</dbReference>
<sequence>MENLSNANSRFALDLLRRFSEANPTGNVFFSPVSISAALAMVLLGAKGNTEAQVLKVSKIK</sequence>
<reference evidence="7" key="1">
    <citation type="submission" date="2025-08" db="UniProtKB">
        <authorList>
            <consortium name="Ensembl"/>
        </authorList>
    </citation>
    <scope>IDENTIFICATION</scope>
</reference>
<evidence type="ECO:0000256" key="2">
    <source>
        <dbReference type="ARBA" id="ARBA00022490"/>
    </source>
</evidence>
<dbReference type="SUPFAM" id="SSF56574">
    <property type="entry name" value="Serpins"/>
    <property type="match status" value="1"/>
</dbReference>
<feature type="domain" description="Serpin" evidence="6">
    <location>
        <begin position="7"/>
        <end position="57"/>
    </location>
</feature>
<dbReference type="AlphaFoldDB" id="A0A8D2PKP9"/>
<dbReference type="PANTHER" id="PTHR11461">
    <property type="entry name" value="SERINE PROTEASE INHIBITOR, SERPIN"/>
    <property type="match status" value="1"/>
</dbReference>
<keyword evidence="4" id="KW-0722">Serine protease inhibitor</keyword>
<keyword evidence="5" id="KW-0812">Transmembrane</keyword>
<proteinExistence type="predicted"/>
<keyword evidence="3" id="KW-0646">Protease inhibitor</keyword>
<keyword evidence="5" id="KW-0472">Membrane</keyword>
<evidence type="ECO:0000256" key="1">
    <source>
        <dbReference type="ARBA" id="ARBA00004496"/>
    </source>
</evidence>
<dbReference type="InterPro" id="IPR000215">
    <property type="entry name" value="Serpin_fam"/>
</dbReference>
<dbReference type="InterPro" id="IPR042178">
    <property type="entry name" value="Serpin_sf_1"/>
</dbReference>
<dbReference type="GO" id="GO:0004867">
    <property type="term" value="F:serine-type endopeptidase inhibitor activity"/>
    <property type="evidence" value="ECO:0007669"/>
    <property type="project" value="UniProtKB-KW"/>
</dbReference>
<organism evidence="7 8">
    <name type="scientific">Zosterops lateralis melanops</name>
    <dbReference type="NCBI Taxonomy" id="1220523"/>
    <lineage>
        <taxon>Eukaryota</taxon>
        <taxon>Metazoa</taxon>
        <taxon>Chordata</taxon>
        <taxon>Craniata</taxon>
        <taxon>Vertebrata</taxon>
        <taxon>Euteleostomi</taxon>
        <taxon>Archelosauria</taxon>
        <taxon>Archosauria</taxon>
        <taxon>Dinosauria</taxon>
        <taxon>Saurischia</taxon>
        <taxon>Theropoda</taxon>
        <taxon>Coelurosauria</taxon>
        <taxon>Aves</taxon>
        <taxon>Neognathae</taxon>
        <taxon>Neoaves</taxon>
        <taxon>Telluraves</taxon>
        <taxon>Australaves</taxon>
        <taxon>Passeriformes</taxon>
        <taxon>Sylvioidea</taxon>
        <taxon>Zosteropidae</taxon>
        <taxon>Zosterops</taxon>
    </lineage>
</organism>
<reference evidence="7" key="2">
    <citation type="submission" date="2025-09" db="UniProtKB">
        <authorList>
            <consortium name="Ensembl"/>
        </authorList>
    </citation>
    <scope>IDENTIFICATION</scope>
</reference>
<evidence type="ECO:0000256" key="5">
    <source>
        <dbReference type="SAM" id="Phobius"/>
    </source>
</evidence>
<evidence type="ECO:0000313" key="7">
    <source>
        <dbReference type="Ensembl" id="ENSZLMP00000013832.1"/>
    </source>
</evidence>
<accession>A0A8D2PKP9</accession>
<keyword evidence="8" id="KW-1185">Reference proteome</keyword>
<name>A0A8D2PKP9_ZOSLA</name>
<comment type="subcellular location">
    <subcellularLocation>
        <location evidence="1">Cytoplasm</location>
    </subcellularLocation>
</comment>